<dbReference type="PANTHER" id="PTHR31221">
    <property type="entry name" value="WRKY TRANSCRIPTION FACTOR PROTEIN 1-RELATED"/>
    <property type="match status" value="1"/>
</dbReference>
<dbReference type="FunFam" id="2.20.25.80:FF:000006">
    <property type="entry name" value="WRKY transcription factor"/>
    <property type="match status" value="1"/>
</dbReference>
<dbReference type="OrthoDB" id="5065855at2759"/>
<evidence type="ECO:0000313" key="10">
    <source>
        <dbReference type="EMBL" id="RHN58675.1"/>
    </source>
</evidence>
<dbReference type="SUPFAM" id="SSF118290">
    <property type="entry name" value="WRKY DNA-binding domain"/>
    <property type="match status" value="2"/>
</dbReference>
<dbReference type="STRING" id="3880.A0A072USH6"/>
<dbReference type="AlphaFoldDB" id="A0A072USH6"/>
<dbReference type="InterPro" id="IPR003657">
    <property type="entry name" value="WRKY_dom"/>
</dbReference>
<dbReference type="Proteomes" id="UP000265566">
    <property type="component" value="Chromosome 4"/>
</dbReference>
<evidence type="ECO:0000313" key="9">
    <source>
        <dbReference type="EMBL" id="KEH28815.1"/>
    </source>
</evidence>
<evidence type="ECO:0000256" key="7">
    <source>
        <dbReference type="SAM" id="MobiDB-lite"/>
    </source>
</evidence>
<dbReference type="HOGENOM" id="CLU_012086_5_1_1"/>
<proteinExistence type="predicted"/>
<keyword evidence="4" id="KW-0238">DNA-binding</keyword>
<keyword evidence="2" id="KW-0677">Repeat</keyword>
<feature type="compositionally biased region" description="Polar residues" evidence="7">
    <location>
        <begin position="76"/>
        <end position="89"/>
    </location>
</feature>
<name>A0A072USH6_MEDTR</name>
<dbReference type="GO" id="GO:0003700">
    <property type="term" value="F:DNA-binding transcription factor activity"/>
    <property type="evidence" value="ECO:0000318"/>
    <property type="project" value="GO_Central"/>
</dbReference>
<keyword evidence="6" id="KW-0539">Nucleus</keyword>
<dbReference type="Gramene" id="rna20607">
    <property type="protein sequence ID" value="RHN58675.1"/>
    <property type="gene ID" value="gene20607"/>
</dbReference>
<evidence type="ECO:0000256" key="1">
    <source>
        <dbReference type="ARBA" id="ARBA00004123"/>
    </source>
</evidence>
<dbReference type="InterPro" id="IPR036576">
    <property type="entry name" value="WRKY_dom_sf"/>
</dbReference>
<keyword evidence="3" id="KW-0805">Transcription regulation</keyword>
<feature type="domain" description="WRKY" evidence="8">
    <location>
        <begin position="330"/>
        <end position="395"/>
    </location>
</feature>
<evidence type="ECO:0000313" key="13">
    <source>
        <dbReference type="Proteomes" id="UP000265566"/>
    </source>
</evidence>
<dbReference type="InterPro" id="IPR044810">
    <property type="entry name" value="WRKY_plant"/>
</dbReference>
<evidence type="ECO:0000256" key="2">
    <source>
        <dbReference type="ARBA" id="ARBA00022737"/>
    </source>
</evidence>
<evidence type="ECO:0000256" key="3">
    <source>
        <dbReference type="ARBA" id="ARBA00023015"/>
    </source>
</evidence>
<dbReference type="KEGG" id="mtr:25491419"/>
<dbReference type="FunFam" id="2.20.25.80:FF:000001">
    <property type="entry name" value="WRKY transcription factor 33"/>
    <property type="match status" value="1"/>
</dbReference>
<dbReference type="SMART" id="SM00774">
    <property type="entry name" value="WRKY"/>
    <property type="match status" value="2"/>
</dbReference>
<keyword evidence="5" id="KW-0804">Transcription</keyword>
<feature type="compositionally biased region" description="Polar residues" evidence="7">
    <location>
        <begin position="156"/>
        <end position="176"/>
    </location>
</feature>
<gene>
    <name evidence="11" type="primary">25491419</name>
    <name evidence="9" type="ordered locus">MTR_4g013260</name>
    <name evidence="10" type="ORF">MtrunA17_Chr4g0004911</name>
</gene>
<reference evidence="9 12" key="1">
    <citation type="journal article" date="2011" name="Nature">
        <title>The Medicago genome provides insight into the evolution of rhizobial symbioses.</title>
        <authorList>
            <person name="Young N.D."/>
            <person name="Debelle F."/>
            <person name="Oldroyd G.E."/>
            <person name="Geurts R."/>
            <person name="Cannon S.B."/>
            <person name="Udvardi M.K."/>
            <person name="Benedito V.A."/>
            <person name="Mayer K.F."/>
            <person name="Gouzy J."/>
            <person name="Schoof H."/>
            <person name="Van de Peer Y."/>
            <person name="Proost S."/>
            <person name="Cook D.R."/>
            <person name="Meyers B.C."/>
            <person name="Spannagl M."/>
            <person name="Cheung F."/>
            <person name="De Mita S."/>
            <person name="Krishnakumar V."/>
            <person name="Gundlach H."/>
            <person name="Zhou S."/>
            <person name="Mudge J."/>
            <person name="Bharti A.K."/>
            <person name="Murray J.D."/>
            <person name="Naoumkina M.A."/>
            <person name="Rosen B."/>
            <person name="Silverstein K.A."/>
            <person name="Tang H."/>
            <person name="Rombauts S."/>
            <person name="Zhao P.X."/>
            <person name="Zhou P."/>
            <person name="Barbe V."/>
            <person name="Bardou P."/>
            <person name="Bechner M."/>
            <person name="Bellec A."/>
            <person name="Berger A."/>
            <person name="Berges H."/>
            <person name="Bidwell S."/>
            <person name="Bisseling T."/>
            <person name="Choisne N."/>
            <person name="Couloux A."/>
            <person name="Denny R."/>
            <person name="Deshpande S."/>
            <person name="Dai X."/>
            <person name="Doyle J.J."/>
            <person name="Dudez A.M."/>
            <person name="Farmer A.D."/>
            <person name="Fouteau S."/>
            <person name="Franken C."/>
            <person name="Gibelin C."/>
            <person name="Gish J."/>
            <person name="Goldstein S."/>
            <person name="Gonzalez A.J."/>
            <person name="Green P.J."/>
            <person name="Hallab A."/>
            <person name="Hartog M."/>
            <person name="Hua A."/>
            <person name="Humphray S.J."/>
            <person name="Jeong D.H."/>
            <person name="Jing Y."/>
            <person name="Jocker A."/>
            <person name="Kenton S.M."/>
            <person name="Kim D.J."/>
            <person name="Klee K."/>
            <person name="Lai H."/>
            <person name="Lang C."/>
            <person name="Lin S."/>
            <person name="Macmil S.L."/>
            <person name="Magdelenat G."/>
            <person name="Matthews L."/>
            <person name="McCorrison J."/>
            <person name="Monaghan E.L."/>
            <person name="Mun J.H."/>
            <person name="Najar F.Z."/>
            <person name="Nicholson C."/>
            <person name="Noirot C."/>
            <person name="O'Bleness M."/>
            <person name="Paule C.R."/>
            <person name="Poulain J."/>
            <person name="Prion F."/>
            <person name="Qin B."/>
            <person name="Qu C."/>
            <person name="Retzel E.F."/>
            <person name="Riddle C."/>
            <person name="Sallet E."/>
            <person name="Samain S."/>
            <person name="Samson N."/>
            <person name="Sanders I."/>
            <person name="Saurat O."/>
            <person name="Scarpelli C."/>
            <person name="Schiex T."/>
            <person name="Segurens B."/>
            <person name="Severin A.J."/>
            <person name="Sherrier D.J."/>
            <person name="Shi R."/>
            <person name="Sims S."/>
            <person name="Singer S.R."/>
            <person name="Sinharoy S."/>
            <person name="Sterck L."/>
            <person name="Viollet A."/>
            <person name="Wang B.B."/>
            <person name="Wang K."/>
            <person name="Wang M."/>
            <person name="Wang X."/>
            <person name="Warfsmann J."/>
            <person name="Weissenbach J."/>
            <person name="White D.D."/>
            <person name="White J.D."/>
            <person name="Wiley G.B."/>
            <person name="Wincker P."/>
            <person name="Xing Y."/>
            <person name="Yang L."/>
            <person name="Yao Z."/>
            <person name="Ying F."/>
            <person name="Zhai J."/>
            <person name="Zhou L."/>
            <person name="Zuber A."/>
            <person name="Denarie J."/>
            <person name="Dixon R.A."/>
            <person name="May G.D."/>
            <person name="Schwartz D.C."/>
            <person name="Rogers J."/>
            <person name="Quetier F."/>
            <person name="Town C.D."/>
            <person name="Roe B.A."/>
        </authorList>
    </citation>
    <scope>NUCLEOTIDE SEQUENCE [LARGE SCALE GENOMIC DNA]</scope>
    <source>
        <strain evidence="9">A17</strain>
        <strain evidence="11 12">cv. Jemalong A17</strain>
    </source>
</reference>
<protein>
    <submittedName>
        <fullName evidence="10">Putative transcription factor WRKY family</fullName>
    </submittedName>
    <submittedName>
        <fullName evidence="9">WRKY transcription factor</fullName>
    </submittedName>
</protein>
<evidence type="ECO:0000256" key="6">
    <source>
        <dbReference type="ARBA" id="ARBA00023242"/>
    </source>
</evidence>
<feature type="region of interest" description="Disordered" evidence="7">
    <location>
        <begin position="152"/>
        <end position="187"/>
    </location>
</feature>
<sequence>MSFSFNNHFSNTNNNITTLDITKFVETSSLKTHDDDHFALDDVIYPSYSDFPPGFSPSELLNSPSFLSSSNIPSSYTNEPSTVQSMNQQHSKELEERNFSEPSFQTQKQTMHDLFQSSTSMFQVEEPLKTHDTLIFNESTKQTNFSFEGTTKHEAQTNSSVPNSSYFNNTSASMSIREQRKSEEDGYKWRKYGEKQVKGSENPRSYYKCTNPICSMKKKVERSLDDGQITQIVYKGSHNHPKPQCTKRRANSQYIHQPSSSCNNSMVSDLSLGEDDFDQTSQTSFSGGDYDDLGIEAKRWKGENENDSYSYSTEGCRTVKEPRVVVQTTSEIDILDDGYRWRKYGQKVVKGNPNPRSYYKCVIQGCTVRKHVERAAHDIKAVITTYEGKHNHDVPLGRGISSSSINSTSLNNNTCNVTPIRPSAVTNYSSLANFTNSLHDSKLPTSENQEHFQLDMLMNSRSFLDRSIGSNTNSEQYATKDDSFLQSFVLKNI</sequence>
<dbReference type="GO" id="GO:0005634">
    <property type="term" value="C:nucleus"/>
    <property type="evidence" value="ECO:0000318"/>
    <property type="project" value="GO_Central"/>
</dbReference>
<dbReference type="GO" id="GO:0000976">
    <property type="term" value="F:transcription cis-regulatory region binding"/>
    <property type="evidence" value="ECO:0000318"/>
    <property type="project" value="GO_Central"/>
</dbReference>
<evidence type="ECO:0000259" key="8">
    <source>
        <dbReference type="PROSITE" id="PS50811"/>
    </source>
</evidence>
<dbReference type="EMBL" id="PSQE01000004">
    <property type="protein sequence ID" value="RHN58675.1"/>
    <property type="molecule type" value="Genomic_DNA"/>
</dbReference>
<feature type="domain" description="WRKY" evidence="8">
    <location>
        <begin position="184"/>
        <end position="243"/>
    </location>
</feature>
<reference evidence="11" key="3">
    <citation type="submission" date="2015-04" db="UniProtKB">
        <authorList>
            <consortium name="EnsemblPlants"/>
        </authorList>
    </citation>
    <scope>IDENTIFICATION</scope>
    <source>
        <strain evidence="11">cv. Jemalong A17</strain>
    </source>
</reference>
<dbReference type="Proteomes" id="UP000002051">
    <property type="component" value="Chromosome 4"/>
</dbReference>
<reference evidence="13" key="4">
    <citation type="journal article" date="2018" name="Nat. Plants">
        <title>Whole-genome landscape of Medicago truncatula symbiotic genes.</title>
        <authorList>
            <person name="Pecrix Y."/>
            <person name="Staton S.E."/>
            <person name="Sallet E."/>
            <person name="Lelandais-Briere C."/>
            <person name="Moreau S."/>
            <person name="Carrere S."/>
            <person name="Blein T."/>
            <person name="Jardinaud M.F."/>
            <person name="Latrasse D."/>
            <person name="Zouine M."/>
            <person name="Zahm M."/>
            <person name="Kreplak J."/>
            <person name="Mayjonade B."/>
            <person name="Satge C."/>
            <person name="Perez M."/>
            <person name="Cauet S."/>
            <person name="Marande W."/>
            <person name="Chantry-Darmon C."/>
            <person name="Lopez-Roques C."/>
            <person name="Bouchez O."/>
            <person name="Berard A."/>
            <person name="Debelle F."/>
            <person name="Munos S."/>
            <person name="Bendahmane A."/>
            <person name="Berges H."/>
            <person name="Niebel A."/>
            <person name="Buitink J."/>
            <person name="Frugier F."/>
            <person name="Benhamed M."/>
            <person name="Crespi M."/>
            <person name="Gouzy J."/>
            <person name="Gamas P."/>
        </authorList>
    </citation>
    <scope>NUCLEOTIDE SEQUENCE [LARGE SCALE GENOMIC DNA]</scope>
    <source>
        <strain evidence="13">cv. Jemalong A17</strain>
    </source>
</reference>
<evidence type="ECO:0000313" key="11">
    <source>
        <dbReference type="EnsemblPlants" id="KEH28815"/>
    </source>
</evidence>
<reference evidence="9 12" key="2">
    <citation type="journal article" date="2014" name="BMC Genomics">
        <title>An improved genome release (version Mt4.0) for the model legume Medicago truncatula.</title>
        <authorList>
            <person name="Tang H."/>
            <person name="Krishnakumar V."/>
            <person name="Bidwell S."/>
            <person name="Rosen B."/>
            <person name="Chan A."/>
            <person name="Zhou S."/>
            <person name="Gentzbittel L."/>
            <person name="Childs K.L."/>
            <person name="Yandell M."/>
            <person name="Gundlach H."/>
            <person name="Mayer K.F."/>
            <person name="Schwartz D.C."/>
            <person name="Town C.D."/>
        </authorList>
    </citation>
    <scope>GENOME REANNOTATION</scope>
    <source>
        <strain evidence="9">A17</strain>
        <strain evidence="11 12">cv. Jemalong A17</strain>
    </source>
</reference>
<feature type="region of interest" description="Disordered" evidence="7">
    <location>
        <begin position="70"/>
        <end position="95"/>
    </location>
</feature>
<dbReference type="PANTHER" id="PTHR31221:SF252">
    <property type="entry name" value="TRANSCRIPTION FACTOR WRKY FAMILY-RELATED"/>
    <property type="match status" value="1"/>
</dbReference>
<dbReference type="GO" id="GO:0006355">
    <property type="term" value="P:regulation of DNA-templated transcription"/>
    <property type="evidence" value="ECO:0000318"/>
    <property type="project" value="GO_Central"/>
</dbReference>
<dbReference type="EMBL" id="CM001220">
    <property type="protein sequence ID" value="KEH28815.1"/>
    <property type="molecule type" value="Genomic_DNA"/>
</dbReference>
<dbReference type="Pfam" id="PF03106">
    <property type="entry name" value="WRKY"/>
    <property type="match status" value="2"/>
</dbReference>
<evidence type="ECO:0000313" key="12">
    <source>
        <dbReference type="Proteomes" id="UP000002051"/>
    </source>
</evidence>
<feature type="compositionally biased region" description="Basic and acidic residues" evidence="7">
    <location>
        <begin position="177"/>
        <end position="187"/>
    </location>
</feature>
<comment type="subcellular location">
    <subcellularLocation>
        <location evidence="1">Nucleus</location>
    </subcellularLocation>
</comment>
<evidence type="ECO:0000256" key="4">
    <source>
        <dbReference type="ARBA" id="ARBA00023125"/>
    </source>
</evidence>
<reference evidence="10" key="5">
    <citation type="journal article" date="2018" name="Nat. Plants">
        <title>Whole-genome landscape of Medicago truncatula symbiotic genes.</title>
        <authorList>
            <person name="Pecrix Y."/>
            <person name="Gamas P."/>
            <person name="Carrere S."/>
        </authorList>
    </citation>
    <scope>NUCLEOTIDE SEQUENCE</scope>
    <source>
        <tissue evidence="10">Leaves</tissue>
    </source>
</reference>
<dbReference type="PROSITE" id="PS50811">
    <property type="entry name" value="WRKY"/>
    <property type="match status" value="2"/>
</dbReference>
<organism evidence="9 12">
    <name type="scientific">Medicago truncatula</name>
    <name type="common">Barrel medic</name>
    <name type="synonym">Medicago tribuloides</name>
    <dbReference type="NCBI Taxonomy" id="3880"/>
    <lineage>
        <taxon>Eukaryota</taxon>
        <taxon>Viridiplantae</taxon>
        <taxon>Streptophyta</taxon>
        <taxon>Embryophyta</taxon>
        <taxon>Tracheophyta</taxon>
        <taxon>Spermatophyta</taxon>
        <taxon>Magnoliopsida</taxon>
        <taxon>eudicotyledons</taxon>
        <taxon>Gunneridae</taxon>
        <taxon>Pentapetalae</taxon>
        <taxon>rosids</taxon>
        <taxon>fabids</taxon>
        <taxon>Fabales</taxon>
        <taxon>Fabaceae</taxon>
        <taxon>Papilionoideae</taxon>
        <taxon>50 kb inversion clade</taxon>
        <taxon>NPAAA clade</taxon>
        <taxon>Hologalegina</taxon>
        <taxon>IRL clade</taxon>
        <taxon>Trifolieae</taxon>
        <taxon>Medicago</taxon>
    </lineage>
</organism>
<evidence type="ECO:0000256" key="5">
    <source>
        <dbReference type="ARBA" id="ARBA00023163"/>
    </source>
</evidence>
<dbReference type="EnsemblPlants" id="KEH28815">
    <property type="protein sequence ID" value="KEH28815"/>
    <property type="gene ID" value="MTR_4g013260"/>
</dbReference>
<accession>A0A072USH6</accession>
<keyword evidence="12" id="KW-1185">Reference proteome</keyword>
<dbReference type="Gene3D" id="2.20.25.80">
    <property type="entry name" value="WRKY domain"/>
    <property type="match status" value="2"/>
</dbReference>